<evidence type="ECO:0000313" key="3">
    <source>
        <dbReference type="EMBL" id="KAF2432892.1"/>
    </source>
</evidence>
<proteinExistence type="predicted"/>
<keyword evidence="2" id="KW-0812">Transmembrane</keyword>
<comment type="caution">
    <text evidence="3">The sequence shown here is derived from an EMBL/GenBank/DDBJ whole genome shotgun (WGS) entry which is preliminary data.</text>
</comment>
<keyword evidence="2" id="KW-1133">Transmembrane helix</keyword>
<dbReference type="AlphaFoldDB" id="A0A9P4U1G1"/>
<dbReference type="EMBL" id="MU007023">
    <property type="protein sequence ID" value="KAF2432892.1"/>
    <property type="molecule type" value="Genomic_DNA"/>
</dbReference>
<evidence type="ECO:0000256" key="2">
    <source>
        <dbReference type="SAM" id="Phobius"/>
    </source>
</evidence>
<accession>A0A9P4U1G1</accession>
<sequence>MLNFLLGQWVATLQQVSAVTFAFLFVAYIAYLWLSSPKRSGNTFNDDYIRTIKILTQEKIGNGRSKNIARARAKIDTGSDISLVCRKLLSLHNIPFEELSDEDPETSLTDRTKLVLAGKVKLTWYGENHPLSVSRFRFGPRIYSSIFYVPQGLETPFDVIVGRDLINKHRLDQCYCFSGTVGQGAFSSTEKSIDGFTKTQKKIRELTDVAEKVKRLAALVSEAEMMIDKKTEEHNKLEANDGYRPIAKKEIDNWESKEKELTDELKKAKEEQAGSA</sequence>
<reference evidence="3" key="1">
    <citation type="journal article" date="2020" name="Stud. Mycol.">
        <title>101 Dothideomycetes genomes: a test case for predicting lifestyles and emergence of pathogens.</title>
        <authorList>
            <person name="Haridas S."/>
            <person name="Albert R."/>
            <person name="Binder M."/>
            <person name="Bloem J."/>
            <person name="Labutti K."/>
            <person name="Salamov A."/>
            <person name="Andreopoulos B."/>
            <person name="Baker S."/>
            <person name="Barry K."/>
            <person name="Bills G."/>
            <person name="Bluhm B."/>
            <person name="Cannon C."/>
            <person name="Castanera R."/>
            <person name="Culley D."/>
            <person name="Daum C."/>
            <person name="Ezra D."/>
            <person name="Gonzalez J."/>
            <person name="Henrissat B."/>
            <person name="Kuo A."/>
            <person name="Liang C."/>
            <person name="Lipzen A."/>
            <person name="Lutzoni F."/>
            <person name="Magnuson J."/>
            <person name="Mondo S."/>
            <person name="Nolan M."/>
            <person name="Ohm R."/>
            <person name="Pangilinan J."/>
            <person name="Park H.-J."/>
            <person name="Ramirez L."/>
            <person name="Alfaro M."/>
            <person name="Sun H."/>
            <person name="Tritt A."/>
            <person name="Yoshinaga Y."/>
            <person name="Zwiers L.-H."/>
            <person name="Turgeon B."/>
            <person name="Goodwin S."/>
            <person name="Spatafora J."/>
            <person name="Crous P."/>
            <person name="Grigoriev I."/>
        </authorList>
    </citation>
    <scope>NUCLEOTIDE SEQUENCE</scope>
    <source>
        <strain evidence="3">CBS 130266</strain>
    </source>
</reference>
<dbReference type="Proteomes" id="UP000800235">
    <property type="component" value="Unassembled WGS sequence"/>
</dbReference>
<dbReference type="Gene3D" id="2.40.70.10">
    <property type="entry name" value="Acid Proteases"/>
    <property type="match status" value="1"/>
</dbReference>
<dbReference type="CDD" id="cd00303">
    <property type="entry name" value="retropepsin_like"/>
    <property type="match status" value="1"/>
</dbReference>
<protein>
    <recommendedName>
        <fullName evidence="5">Peptidase A2 domain-containing protein</fullName>
    </recommendedName>
</protein>
<evidence type="ECO:0000313" key="4">
    <source>
        <dbReference type="Proteomes" id="UP000800235"/>
    </source>
</evidence>
<gene>
    <name evidence="3" type="ORF">EJ08DRAFT_708992</name>
</gene>
<evidence type="ECO:0000256" key="1">
    <source>
        <dbReference type="SAM" id="MobiDB-lite"/>
    </source>
</evidence>
<organism evidence="3 4">
    <name type="scientific">Tothia fuscella</name>
    <dbReference type="NCBI Taxonomy" id="1048955"/>
    <lineage>
        <taxon>Eukaryota</taxon>
        <taxon>Fungi</taxon>
        <taxon>Dikarya</taxon>
        <taxon>Ascomycota</taxon>
        <taxon>Pezizomycotina</taxon>
        <taxon>Dothideomycetes</taxon>
        <taxon>Pleosporomycetidae</taxon>
        <taxon>Venturiales</taxon>
        <taxon>Cylindrosympodiaceae</taxon>
        <taxon>Tothia</taxon>
    </lineage>
</organism>
<evidence type="ECO:0008006" key="5">
    <source>
        <dbReference type="Google" id="ProtNLM"/>
    </source>
</evidence>
<feature type="region of interest" description="Disordered" evidence="1">
    <location>
        <begin position="257"/>
        <end position="276"/>
    </location>
</feature>
<name>A0A9P4U1G1_9PEZI</name>
<dbReference type="InterPro" id="IPR021109">
    <property type="entry name" value="Peptidase_aspartic_dom_sf"/>
</dbReference>
<feature type="transmembrane region" description="Helical" evidence="2">
    <location>
        <begin position="12"/>
        <end position="34"/>
    </location>
</feature>
<keyword evidence="2" id="KW-0472">Membrane</keyword>
<keyword evidence="4" id="KW-1185">Reference proteome</keyword>